<dbReference type="SUPFAM" id="SSF52540">
    <property type="entry name" value="P-loop containing nucleoside triphosphate hydrolases"/>
    <property type="match status" value="1"/>
</dbReference>
<gene>
    <name evidence="1" type="ORF">ColSpa_12657</name>
</gene>
<reference evidence="1 2" key="1">
    <citation type="submission" date="2022-03" db="EMBL/GenBank/DDBJ databases">
        <title>Genome data of Colletotrichum spp.</title>
        <authorList>
            <person name="Utami Y.D."/>
            <person name="Hiruma K."/>
        </authorList>
    </citation>
    <scope>NUCLEOTIDE SEQUENCE [LARGE SCALE GENOMIC DNA]</scope>
    <source>
        <strain evidence="1 2">MAFF 239500</strain>
    </source>
</reference>
<dbReference type="RefSeq" id="XP_049134826.1">
    <property type="nucleotide sequence ID" value="XM_049278869.1"/>
</dbReference>
<evidence type="ECO:0000313" key="2">
    <source>
        <dbReference type="Proteomes" id="UP001055115"/>
    </source>
</evidence>
<protein>
    <submittedName>
        <fullName evidence="1">Uncharacterized protein</fullName>
    </submittedName>
</protein>
<organism evidence="1 2">
    <name type="scientific">Colletotrichum spaethianum</name>
    <dbReference type="NCBI Taxonomy" id="700344"/>
    <lineage>
        <taxon>Eukaryota</taxon>
        <taxon>Fungi</taxon>
        <taxon>Dikarya</taxon>
        <taxon>Ascomycota</taxon>
        <taxon>Pezizomycotina</taxon>
        <taxon>Sordariomycetes</taxon>
        <taxon>Hypocreomycetidae</taxon>
        <taxon>Glomerellales</taxon>
        <taxon>Glomerellaceae</taxon>
        <taxon>Colletotrichum</taxon>
        <taxon>Colletotrichum spaethianum species complex</taxon>
    </lineage>
</organism>
<dbReference type="Gene3D" id="3.40.50.300">
    <property type="entry name" value="P-loop containing nucleotide triphosphate hydrolases"/>
    <property type="match status" value="1"/>
</dbReference>
<comment type="caution">
    <text evidence="1">The sequence shown here is derived from an EMBL/GenBank/DDBJ whole genome shotgun (WGS) entry which is preliminary data.</text>
</comment>
<dbReference type="InterPro" id="IPR027417">
    <property type="entry name" value="P-loop_NTPase"/>
</dbReference>
<proteinExistence type="predicted"/>
<name>A0AA37PHK5_9PEZI</name>
<dbReference type="Proteomes" id="UP001055115">
    <property type="component" value="Unassembled WGS sequence"/>
</dbReference>
<dbReference type="AlphaFoldDB" id="A0AA37PHK5"/>
<accession>A0AA37PHK5</accession>
<evidence type="ECO:0000313" key="1">
    <source>
        <dbReference type="EMBL" id="GKT52476.1"/>
    </source>
</evidence>
<keyword evidence="2" id="KW-1185">Reference proteome</keyword>
<dbReference type="GeneID" id="73333459"/>
<sequence>MTQRRVDRSVATHLPGLLRARETTQVEARWTDIVDVIGYGKGLPIPPTYVDEARVPPGIWHSLSDILADCSRTANLLNICTKVFNDRQVYPDDAECGPGFGGPKNVVIFTKWPVLAYLVQLWFERRGYDRFHAALVHSGVPGEQRQKITDCFWEFNEPRAGASGEYEPKRRTKVFITTYAVSDTSLDALKVANYCVHFGVMKNVNEERQATSRID</sequence>
<dbReference type="EMBL" id="BQXU01000069">
    <property type="protein sequence ID" value="GKT52476.1"/>
    <property type="molecule type" value="Genomic_DNA"/>
</dbReference>